<dbReference type="AlphaFoldDB" id="A0AAQ3TEC3"/>
<sequence length="94" mass="10199">MESGLEFLEGFVVGLVQRHGCLEDVSVRQSSVRWDVDCRASETKCGSEVEWSVTHFCSHWSPPTARLEMTGGSQQPTAESECAPSSIPGQLLGS</sequence>
<reference evidence="2 3" key="1">
    <citation type="submission" date="2024-02" db="EMBL/GenBank/DDBJ databases">
        <title>High-quality chromosome-scale genome assembly of Pensacola bahiagrass (Paspalum notatum Flugge var. saurae).</title>
        <authorList>
            <person name="Vega J.M."/>
            <person name="Podio M."/>
            <person name="Orjuela J."/>
            <person name="Siena L.A."/>
            <person name="Pessino S.C."/>
            <person name="Combes M.C."/>
            <person name="Mariac C."/>
            <person name="Albertini E."/>
            <person name="Pupilli F."/>
            <person name="Ortiz J.P.A."/>
            <person name="Leblanc O."/>
        </authorList>
    </citation>
    <scope>NUCLEOTIDE SEQUENCE [LARGE SCALE GENOMIC DNA]</scope>
    <source>
        <strain evidence="2">R1</strain>
        <tissue evidence="2">Leaf</tissue>
    </source>
</reference>
<gene>
    <name evidence="2" type="ORF">U9M48_020884</name>
</gene>
<evidence type="ECO:0000313" key="2">
    <source>
        <dbReference type="EMBL" id="WVZ72419.1"/>
    </source>
</evidence>
<keyword evidence="3" id="KW-1185">Reference proteome</keyword>
<dbReference type="EMBL" id="CP144748">
    <property type="protein sequence ID" value="WVZ72419.1"/>
    <property type="molecule type" value="Genomic_DNA"/>
</dbReference>
<protein>
    <submittedName>
        <fullName evidence="2">Uncharacterized protein</fullName>
    </submittedName>
</protein>
<accession>A0AAQ3TEC3</accession>
<dbReference type="Proteomes" id="UP001341281">
    <property type="component" value="Chromosome 04"/>
</dbReference>
<name>A0AAQ3TEC3_PASNO</name>
<evidence type="ECO:0000313" key="3">
    <source>
        <dbReference type="Proteomes" id="UP001341281"/>
    </source>
</evidence>
<organism evidence="2 3">
    <name type="scientific">Paspalum notatum var. saurae</name>
    <dbReference type="NCBI Taxonomy" id="547442"/>
    <lineage>
        <taxon>Eukaryota</taxon>
        <taxon>Viridiplantae</taxon>
        <taxon>Streptophyta</taxon>
        <taxon>Embryophyta</taxon>
        <taxon>Tracheophyta</taxon>
        <taxon>Spermatophyta</taxon>
        <taxon>Magnoliopsida</taxon>
        <taxon>Liliopsida</taxon>
        <taxon>Poales</taxon>
        <taxon>Poaceae</taxon>
        <taxon>PACMAD clade</taxon>
        <taxon>Panicoideae</taxon>
        <taxon>Andropogonodae</taxon>
        <taxon>Paspaleae</taxon>
        <taxon>Paspalinae</taxon>
        <taxon>Paspalum</taxon>
    </lineage>
</organism>
<evidence type="ECO:0000256" key="1">
    <source>
        <dbReference type="SAM" id="MobiDB-lite"/>
    </source>
</evidence>
<feature type="region of interest" description="Disordered" evidence="1">
    <location>
        <begin position="68"/>
        <end position="94"/>
    </location>
</feature>
<proteinExistence type="predicted"/>